<protein>
    <submittedName>
        <fullName evidence="1">Uncharacterized protein</fullName>
    </submittedName>
</protein>
<organism evidence="1 2">
    <name type="scientific">Amniculicola lignicola CBS 123094</name>
    <dbReference type="NCBI Taxonomy" id="1392246"/>
    <lineage>
        <taxon>Eukaryota</taxon>
        <taxon>Fungi</taxon>
        <taxon>Dikarya</taxon>
        <taxon>Ascomycota</taxon>
        <taxon>Pezizomycotina</taxon>
        <taxon>Dothideomycetes</taxon>
        <taxon>Pleosporomycetidae</taxon>
        <taxon>Pleosporales</taxon>
        <taxon>Amniculicolaceae</taxon>
        <taxon>Amniculicola</taxon>
    </lineage>
</organism>
<name>A0A6A5WWK6_9PLEO</name>
<dbReference type="Proteomes" id="UP000799779">
    <property type="component" value="Unassembled WGS sequence"/>
</dbReference>
<reference evidence="1" key="1">
    <citation type="journal article" date="2020" name="Stud. Mycol.">
        <title>101 Dothideomycetes genomes: a test case for predicting lifestyles and emergence of pathogens.</title>
        <authorList>
            <person name="Haridas S."/>
            <person name="Albert R."/>
            <person name="Binder M."/>
            <person name="Bloem J."/>
            <person name="Labutti K."/>
            <person name="Salamov A."/>
            <person name="Andreopoulos B."/>
            <person name="Baker S."/>
            <person name="Barry K."/>
            <person name="Bills G."/>
            <person name="Bluhm B."/>
            <person name="Cannon C."/>
            <person name="Castanera R."/>
            <person name="Culley D."/>
            <person name="Daum C."/>
            <person name="Ezra D."/>
            <person name="Gonzalez J."/>
            <person name="Henrissat B."/>
            <person name="Kuo A."/>
            <person name="Liang C."/>
            <person name="Lipzen A."/>
            <person name="Lutzoni F."/>
            <person name="Magnuson J."/>
            <person name="Mondo S."/>
            <person name="Nolan M."/>
            <person name="Ohm R."/>
            <person name="Pangilinan J."/>
            <person name="Park H.-J."/>
            <person name="Ramirez L."/>
            <person name="Alfaro M."/>
            <person name="Sun H."/>
            <person name="Tritt A."/>
            <person name="Yoshinaga Y."/>
            <person name="Zwiers L.-H."/>
            <person name="Turgeon B."/>
            <person name="Goodwin S."/>
            <person name="Spatafora J."/>
            <person name="Crous P."/>
            <person name="Grigoriev I."/>
        </authorList>
    </citation>
    <scope>NUCLEOTIDE SEQUENCE</scope>
    <source>
        <strain evidence="1">CBS 123094</strain>
    </source>
</reference>
<evidence type="ECO:0000313" key="2">
    <source>
        <dbReference type="Proteomes" id="UP000799779"/>
    </source>
</evidence>
<evidence type="ECO:0000313" key="1">
    <source>
        <dbReference type="EMBL" id="KAF2006193.1"/>
    </source>
</evidence>
<gene>
    <name evidence="1" type="ORF">P154DRAFT_570263</name>
</gene>
<dbReference type="EMBL" id="ML977560">
    <property type="protein sequence ID" value="KAF2006193.1"/>
    <property type="molecule type" value="Genomic_DNA"/>
</dbReference>
<accession>A0A6A5WWK6</accession>
<dbReference type="AlphaFoldDB" id="A0A6A5WWK6"/>
<proteinExistence type="predicted"/>
<sequence length="150" mass="17126">MTPASAYSCKPESKMDTILWTVHSKNLDLDPRSQGIKHKTDREDEEWSSGCIGWLSSFKSILTDTTAEARPNSVAPRPTSTTQKQLVISVLSVERRETRTFIKAYTKVNKSFRWEVYAPQWYSLEEFYCLNGAAEAMVDFYQLCLQSVAV</sequence>
<keyword evidence="2" id="KW-1185">Reference proteome</keyword>